<dbReference type="InterPro" id="IPR007554">
    <property type="entry name" value="Glycerophosphate_synth"/>
</dbReference>
<proteinExistence type="predicted"/>
<sequence length="742" mass="87603">MQYIVFGCGTIGERALRELKKKNVYCFCDNSNSKVGSNYFGKRIISFTELKVIYKDYLIVCALNQTNYNQVELQLCNAGIYNFLSFDMWKFAVINYGKKYNINNVLSDASKVGYIKSEYYKCKCMQSDRRIEYLCSHTDVKLFRPADGYMRIRQKLLLEFAYEFIEEISGTLGIHPFLVTGNLLGTFRYNGFIPWDDDFDFGLLRDEYEKLFQYAKTHYHVCICEDSEINIQKWVDDCTKKYAGEYILFIYNDVIQISKGTSALDRVMADFFAYDYYDDELEFDQFMAYAMEIQKNLNTLSDKSILQKYKYIRSCIHEKDYTAVKSSKVYFGLDNFEVFDKNFNDDWMNSNIIFPLTKRRFEDKEFWTPNNMEKFLEYEYRDYNAYPDDVGENPHDYWDEYIEDNYINVEFYLVDAFEIYHFAPYYEEFRKRGVNAVFVAEKCEYNTSGEWFDYKEAVKILNRCGYRYKNICNRNAQIAMTTQDAKVLSKYADNTYKVHLNYGVGFIKNHYSLSERTLEGFDACIVHGEYQKEKLGQLKADTKIMIGGYPKHYYYKIPDQDEMKNELGINTEKKILVYFPTWDEDCGIIKFGKQIAKLKNQYFIIIKLHHVLSRDFSNPARKMAYEIADMVLDGNYDFEKATALADFILSDAKSGATLESLYLNQQTPAAFLSVRENINEWYYPEISMAAPVISNPDRLNEVIENYKLSDFIESRKNVILRCYGKSNYPYFKDNVSDLLQVI</sequence>
<dbReference type="EMBL" id="ABVQ01000036">
    <property type="protein sequence ID" value="EEC56903.1"/>
    <property type="molecule type" value="Genomic_DNA"/>
</dbReference>
<reference evidence="2 3" key="1">
    <citation type="submission" date="2008-11" db="EMBL/GenBank/DDBJ databases">
        <title>Draft genome sequence of Bacteroides pectinophilus (ATCC 43243).</title>
        <authorList>
            <person name="Sudarsanam P."/>
            <person name="Ley R."/>
            <person name="Guruge J."/>
            <person name="Turnbaugh P.J."/>
            <person name="Mahowald M."/>
            <person name="Liep D."/>
            <person name="Gordon J."/>
        </authorList>
    </citation>
    <scope>NUCLEOTIDE SEQUENCE [LARGE SCALE GENOMIC DNA]</scope>
    <source>
        <strain evidence="2 3">ATCC 43243</strain>
    </source>
</reference>
<dbReference type="Gene3D" id="3.40.50.12580">
    <property type="match status" value="1"/>
</dbReference>
<dbReference type="eggNOG" id="COG3475">
    <property type="taxonomic scope" value="Bacteria"/>
</dbReference>
<dbReference type="AlphaFoldDB" id="B7ATB9"/>
<dbReference type="PANTHER" id="PTHR43404">
    <property type="entry name" value="LIPOPOLYSACCHARIDE CHOLINEPHOSPHOTRANSFERASE LICD"/>
    <property type="match status" value="1"/>
</dbReference>
<dbReference type="InterPro" id="IPR043148">
    <property type="entry name" value="TagF_C"/>
</dbReference>
<dbReference type="STRING" id="483218.BACPEC_01389"/>
<dbReference type="Gene3D" id="3.40.50.720">
    <property type="entry name" value="NAD(P)-binding Rossmann-like Domain"/>
    <property type="match status" value="1"/>
</dbReference>
<gene>
    <name evidence="2" type="ORF">BACPEC_01389</name>
</gene>
<evidence type="ECO:0000313" key="3">
    <source>
        <dbReference type="Proteomes" id="UP000003136"/>
    </source>
</evidence>
<evidence type="ECO:0000259" key="1">
    <source>
        <dbReference type="Pfam" id="PF04991"/>
    </source>
</evidence>
<dbReference type="Proteomes" id="UP000003136">
    <property type="component" value="Unassembled WGS sequence"/>
</dbReference>
<comment type="caution">
    <text evidence="2">The sequence shown here is derived from an EMBL/GenBank/DDBJ whole genome shotgun (WGS) entry which is preliminary data.</text>
</comment>
<dbReference type="GO" id="GO:0016020">
    <property type="term" value="C:membrane"/>
    <property type="evidence" value="ECO:0007669"/>
    <property type="project" value="InterPro"/>
</dbReference>
<dbReference type="InterPro" id="IPR052942">
    <property type="entry name" value="LPS_cholinephosphotransferase"/>
</dbReference>
<dbReference type="PANTHER" id="PTHR43404:SF2">
    <property type="entry name" value="LIPOPOLYSACCHARIDE CHOLINEPHOSPHOTRANSFERASE LICD"/>
    <property type="match status" value="1"/>
</dbReference>
<accession>B7ATB9</accession>
<dbReference type="GO" id="GO:0009100">
    <property type="term" value="P:glycoprotein metabolic process"/>
    <property type="evidence" value="ECO:0007669"/>
    <property type="project" value="UniProtKB-ARBA"/>
</dbReference>
<reference evidence="2 3" key="2">
    <citation type="submission" date="2008-11" db="EMBL/GenBank/DDBJ databases">
        <authorList>
            <person name="Fulton L."/>
            <person name="Clifton S."/>
            <person name="Fulton B."/>
            <person name="Xu J."/>
            <person name="Minx P."/>
            <person name="Pepin K.H."/>
            <person name="Johnson M."/>
            <person name="Bhonagiri V."/>
            <person name="Nash W.E."/>
            <person name="Mardis E.R."/>
            <person name="Wilson R.K."/>
        </authorList>
    </citation>
    <scope>NUCLEOTIDE SEQUENCE [LARGE SCALE GENOMIC DNA]</scope>
    <source>
        <strain evidence="2 3">ATCC 43243</strain>
    </source>
</reference>
<organism evidence="2 3">
    <name type="scientific">[Bacteroides] pectinophilus ATCC 43243</name>
    <dbReference type="NCBI Taxonomy" id="483218"/>
    <lineage>
        <taxon>Bacteria</taxon>
        <taxon>Bacillati</taxon>
        <taxon>Bacillota</taxon>
        <taxon>Clostridia</taxon>
        <taxon>Eubacteriales</taxon>
    </lineage>
</organism>
<dbReference type="InterPro" id="IPR007074">
    <property type="entry name" value="LicD/FKTN/FKRP_NTP_transf"/>
</dbReference>
<dbReference type="GO" id="GO:0047355">
    <property type="term" value="F:CDP-glycerol glycerophosphotransferase activity"/>
    <property type="evidence" value="ECO:0007669"/>
    <property type="project" value="InterPro"/>
</dbReference>
<name>B7ATB9_9FIRM</name>
<evidence type="ECO:0000313" key="2">
    <source>
        <dbReference type="EMBL" id="EEC56903.1"/>
    </source>
</evidence>
<dbReference type="HOGENOM" id="CLU_374157_0_0_9"/>
<protein>
    <recommendedName>
        <fullName evidence="1">LicD/FKTN/FKRP nucleotidyltransferase domain-containing protein</fullName>
    </recommendedName>
</protein>
<dbReference type="Pfam" id="PF04991">
    <property type="entry name" value="LicD"/>
    <property type="match status" value="1"/>
</dbReference>
<feature type="domain" description="LicD/FKTN/FKRP nucleotidyltransferase" evidence="1">
    <location>
        <begin position="173"/>
        <end position="381"/>
    </location>
</feature>
<dbReference type="Pfam" id="PF04464">
    <property type="entry name" value="Glyphos_transf"/>
    <property type="match status" value="1"/>
</dbReference>
<keyword evidence="3" id="KW-1185">Reference proteome</keyword>